<dbReference type="SUPFAM" id="SSF101386">
    <property type="entry name" value="all-alpha NTP pyrophosphatases"/>
    <property type="match status" value="1"/>
</dbReference>
<proteinExistence type="predicted"/>
<dbReference type="AlphaFoldDB" id="A0ABD5WBP1"/>
<name>A0ABD5WBP1_9EURY</name>
<evidence type="ECO:0000313" key="2">
    <source>
        <dbReference type="EMBL" id="MFC7069885.1"/>
    </source>
</evidence>
<sequence>MDAQHRVADFFDRHGFEGRPAYQALDLASEVGEIAGDAAKSTTYGEHPEELAVKTDELGDALFSLLSLCNSLDVDADEALTAAIEKYETRIAERGDPGSGE</sequence>
<keyword evidence="3" id="KW-1185">Reference proteome</keyword>
<feature type="domain" description="NTP pyrophosphohydrolase MazG-like" evidence="1">
    <location>
        <begin position="27"/>
        <end position="90"/>
    </location>
</feature>
<dbReference type="Proteomes" id="UP001596461">
    <property type="component" value="Unassembled WGS sequence"/>
</dbReference>
<accession>A0ABD5WBP1</accession>
<evidence type="ECO:0000313" key="3">
    <source>
        <dbReference type="Proteomes" id="UP001596461"/>
    </source>
</evidence>
<protein>
    <submittedName>
        <fullName evidence="2">MazG nucleotide pyrophosphohydrolase domain-containing protein</fullName>
    </submittedName>
</protein>
<dbReference type="RefSeq" id="WP_284032806.1">
    <property type="nucleotide sequence ID" value="NZ_CP126154.1"/>
</dbReference>
<comment type="caution">
    <text evidence="2">The sequence shown here is derived from an EMBL/GenBank/DDBJ whole genome shotgun (WGS) entry which is preliminary data.</text>
</comment>
<dbReference type="GeneID" id="81124694"/>
<dbReference type="EMBL" id="JBHTAH010000007">
    <property type="protein sequence ID" value="MFC7069885.1"/>
    <property type="molecule type" value="Genomic_DNA"/>
</dbReference>
<dbReference type="Pfam" id="PF03819">
    <property type="entry name" value="MazG"/>
    <property type="match status" value="1"/>
</dbReference>
<reference evidence="2 3" key="1">
    <citation type="journal article" date="2019" name="Int. J. Syst. Evol. Microbiol.">
        <title>The Global Catalogue of Microorganisms (GCM) 10K type strain sequencing project: providing services to taxonomists for standard genome sequencing and annotation.</title>
        <authorList>
            <consortium name="The Broad Institute Genomics Platform"/>
            <consortium name="The Broad Institute Genome Sequencing Center for Infectious Disease"/>
            <person name="Wu L."/>
            <person name="Ma J."/>
        </authorList>
    </citation>
    <scope>NUCLEOTIDE SEQUENCE [LARGE SCALE GENOMIC DNA]</scope>
    <source>
        <strain evidence="2 3">DT31</strain>
    </source>
</reference>
<evidence type="ECO:0000259" key="1">
    <source>
        <dbReference type="Pfam" id="PF03819"/>
    </source>
</evidence>
<organism evidence="2 3">
    <name type="scientific">Halobaculum lipolyticum</name>
    <dbReference type="NCBI Taxonomy" id="3032001"/>
    <lineage>
        <taxon>Archaea</taxon>
        <taxon>Methanobacteriati</taxon>
        <taxon>Methanobacteriota</taxon>
        <taxon>Stenosarchaea group</taxon>
        <taxon>Halobacteria</taxon>
        <taxon>Halobacteriales</taxon>
        <taxon>Haloferacaceae</taxon>
        <taxon>Halobaculum</taxon>
    </lineage>
</organism>
<dbReference type="CDD" id="cd11523">
    <property type="entry name" value="NTP-PPase"/>
    <property type="match status" value="1"/>
</dbReference>
<dbReference type="InterPro" id="IPR004518">
    <property type="entry name" value="MazG-like_dom"/>
</dbReference>
<gene>
    <name evidence="2" type="ORF">ACFQL9_09550</name>
</gene>
<dbReference type="Gene3D" id="1.10.287.1080">
    <property type="entry name" value="MazG-like"/>
    <property type="match status" value="1"/>
</dbReference>